<evidence type="ECO:0000313" key="1">
    <source>
        <dbReference type="EMBL" id="KAF2237001.1"/>
    </source>
</evidence>
<sequence length="51" mass="5526">MLSRVSRMHIVAGCWVITHELRVLGKGSAYSGSFAKFGNSKESLIFGAGRL</sequence>
<evidence type="ECO:0000313" key="2">
    <source>
        <dbReference type="Proteomes" id="UP000800092"/>
    </source>
</evidence>
<dbReference type="EMBL" id="ML991782">
    <property type="protein sequence ID" value="KAF2237001.1"/>
    <property type="molecule type" value="Genomic_DNA"/>
</dbReference>
<proteinExistence type="predicted"/>
<keyword evidence="2" id="KW-1185">Reference proteome</keyword>
<reference evidence="1" key="1">
    <citation type="journal article" date="2020" name="Stud. Mycol.">
        <title>101 Dothideomycetes genomes: a test case for predicting lifestyles and emergence of pathogens.</title>
        <authorList>
            <person name="Haridas S."/>
            <person name="Albert R."/>
            <person name="Binder M."/>
            <person name="Bloem J."/>
            <person name="Labutti K."/>
            <person name="Salamov A."/>
            <person name="Andreopoulos B."/>
            <person name="Baker S."/>
            <person name="Barry K."/>
            <person name="Bills G."/>
            <person name="Bluhm B."/>
            <person name="Cannon C."/>
            <person name="Castanera R."/>
            <person name="Culley D."/>
            <person name="Daum C."/>
            <person name="Ezra D."/>
            <person name="Gonzalez J."/>
            <person name="Henrissat B."/>
            <person name="Kuo A."/>
            <person name="Liang C."/>
            <person name="Lipzen A."/>
            <person name="Lutzoni F."/>
            <person name="Magnuson J."/>
            <person name="Mondo S."/>
            <person name="Nolan M."/>
            <person name="Ohm R."/>
            <person name="Pangilinan J."/>
            <person name="Park H.-J."/>
            <person name="Ramirez L."/>
            <person name="Alfaro M."/>
            <person name="Sun H."/>
            <person name="Tritt A."/>
            <person name="Yoshinaga Y."/>
            <person name="Zwiers L.-H."/>
            <person name="Turgeon B."/>
            <person name="Goodwin S."/>
            <person name="Spatafora J."/>
            <person name="Crous P."/>
            <person name="Grigoriev I."/>
        </authorList>
    </citation>
    <scope>NUCLEOTIDE SEQUENCE</scope>
    <source>
        <strain evidence="1">Tuck. ex Michener</strain>
    </source>
</reference>
<dbReference type="Proteomes" id="UP000800092">
    <property type="component" value="Unassembled WGS sequence"/>
</dbReference>
<accession>A0A6A6HGC7</accession>
<organism evidence="1 2">
    <name type="scientific">Viridothelium virens</name>
    <name type="common">Speckled blister lichen</name>
    <name type="synonym">Trypethelium virens</name>
    <dbReference type="NCBI Taxonomy" id="1048519"/>
    <lineage>
        <taxon>Eukaryota</taxon>
        <taxon>Fungi</taxon>
        <taxon>Dikarya</taxon>
        <taxon>Ascomycota</taxon>
        <taxon>Pezizomycotina</taxon>
        <taxon>Dothideomycetes</taxon>
        <taxon>Dothideomycetes incertae sedis</taxon>
        <taxon>Trypetheliales</taxon>
        <taxon>Trypetheliaceae</taxon>
        <taxon>Viridothelium</taxon>
    </lineage>
</organism>
<protein>
    <submittedName>
        <fullName evidence="1">Uncharacterized protein</fullName>
    </submittedName>
</protein>
<dbReference type="AlphaFoldDB" id="A0A6A6HGC7"/>
<name>A0A6A6HGC7_VIRVR</name>
<gene>
    <name evidence="1" type="ORF">EV356DRAFT_497287</name>
</gene>